<evidence type="ECO:0000313" key="2">
    <source>
        <dbReference type="EMBL" id="PLN77608.1"/>
    </source>
</evidence>
<dbReference type="GO" id="GO:0031511">
    <property type="term" value="C:Mis6-Sim4 complex"/>
    <property type="evidence" value="ECO:0007669"/>
    <property type="project" value="InterPro"/>
</dbReference>
<dbReference type="Pfam" id="PF13093">
    <property type="entry name" value="FTA4"/>
    <property type="match status" value="1"/>
</dbReference>
<dbReference type="InterPro" id="IPR025207">
    <property type="entry name" value="Sim4_Fta4"/>
</dbReference>
<evidence type="ECO:0000313" key="3">
    <source>
        <dbReference type="Proteomes" id="UP000235023"/>
    </source>
</evidence>
<dbReference type="OrthoDB" id="21214at2759"/>
<sequence>MESTRTITELKSSFIRAQIRILSERIEPPEDWRSYATGTEEDELRDKVVEDVQQKFNTALKQHNRIVYPSQAVQHVAQQISSLYWSSVSQDAHSRNSLRWGVEKSVDLSNHMNITQLPTELEDQLASEEDRIRYQQLRERLVNLDNQRQQRRQRLDQLRRLQELLEPFGKPQENIQPNLVTRDGELVQELEKMRMLAARVGGRMEQNKAMRFDQGSQDGPLVDSDQRLAALMDMTWEGDE</sequence>
<dbReference type="Proteomes" id="UP000235023">
    <property type="component" value="Unassembled WGS sequence"/>
</dbReference>
<name>A0A2J5HKR3_9EURO</name>
<dbReference type="EMBL" id="KZ559592">
    <property type="protein sequence ID" value="PLN77608.1"/>
    <property type="molecule type" value="Genomic_DNA"/>
</dbReference>
<protein>
    <submittedName>
        <fullName evidence="2">Putative kinetochore protein fta4</fullName>
    </submittedName>
</protein>
<feature type="coiled-coil region" evidence="1">
    <location>
        <begin position="127"/>
        <end position="164"/>
    </location>
</feature>
<gene>
    <name evidence="2" type="ORF">BDW42DRAFT_156376</name>
</gene>
<dbReference type="AlphaFoldDB" id="A0A2J5HKR3"/>
<dbReference type="PANTHER" id="PTHR42040:SF1">
    <property type="entry name" value="INNER KINETOCHORE SUBUNIT FTA4"/>
    <property type="match status" value="1"/>
</dbReference>
<keyword evidence="3" id="KW-1185">Reference proteome</keyword>
<evidence type="ECO:0000256" key="1">
    <source>
        <dbReference type="SAM" id="Coils"/>
    </source>
</evidence>
<dbReference type="PANTHER" id="PTHR42040">
    <property type="entry name" value="INNER KINETOCHORE SUBUNIT FTA4"/>
    <property type="match status" value="1"/>
</dbReference>
<keyword evidence="1" id="KW-0175">Coiled coil</keyword>
<proteinExistence type="predicted"/>
<accession>A0A2J5HKR3</accession>
<reference evidence="3" key="1">
    <citation type="submission" date="2017-12" db="EMBL/GenBank/DDBJ databases">
        <authorList>
            <consortium name="DOE Joint Genome Institute"/>
            <person name="Mondo S.J."/>
            <person name="Kjaerbolling I."/>
            <person name="Vesth T.C."/>
            <person name="Frisvad J.C."/>
            <person name="Nybo J.L."/>
            <person name="Theobald S."/>
            <person name="Kuo A."/>
            <person name="Bowyer P."/>
            <person name="Matsuda Y."/>
            <person name="Lyhne E.K."/>
            <person name="Kogle M.E."/>
            <person name="Clum A."/>
            <person name="Lipzen A."/>
            <person name="Salamov A."/>
            <person name="Ngan C.Y."/>
            <person name="Daum C."/>
            <person name="Chiniquy J."/>
            <person name="Barry K."/>
            <person name="LaButti K."/>
            <person name="Haridas S."/>
            <person name="Simmons B.A."/>
            <person name="Magnuson J.K."/>
            <person name="Mortensen U.H."/>
            <person name="Larsen T.O."/>
            <person name="Grigoriev I.V."/>
            <person name="Baker S.E."/>
            <person name="Andersen M.R."/>
            <person name="Nordberg H.P."/>
            <person name="Cantor M.N."/>
            <person name="Hua S.X."/>
        </authorList>
    </citation>
    <scope>NUCLEOTIDE SEQUENCE [LARGE SCALE GENOMIC DNA]</scope>
    <source>
        <strain evidence="3">IBT 19404</strain>
    </source>
</reference>
<organism evidence="2 3">
    <name type="scientific">Aspergillus taichungensis</name>
    <dbReference type="NCBI Taxonomy" id="482145"/>
    <lineage>
        <taxon>Eukaryota</taxon>
        <taxon>Fungi</taxon>
        <taxon>Dikarya</taxon>
        <taxon>Ascomycota</taxon>
        <taxon>Pezizomycotina</taxon>
        <taxon>Eurotiomycetes</taxon>
        <taxon>Eurotiomycetidae</taxon>
        <taxon>Eurotiales</taxon>
        <taxon>Aspergillaceae</taxon>
        <taxon>Aspergillus</taxon>
        <taxon>Aspergillus subgen. Circumdati</taxon>
    </lineage>
</organism>